<protein>
    <submittedName>
        <fullName evidence="1">Uncharacterized protein</fullName>
    </submittedName>
</protein>
<name>A0ABV0Q9U3_9TELE</name>
<comment type="caution">
    <text evidence="1">The sequence shown here is derived from an EMBL/GenBank/DDBJ whole genome shotgun (WGS) entry which is preliminary data.</text>
</comment>
<keyword evidence="2" id="KW-1185">Reference proteome</keyword>
<sequence length="71" mass="7778">SKPHQDVLSEEKIRIVAISEVKGVQAGPKLLTYVTKTIVQSVQILHVLLSMELQAHILMQVGSDVLSGLLF</sequence>
<organism evidence="1 2">
    <name type="scientific">Xenoophorus captivus</name>
    <dbReference type="NCBI Taxonomy" id="1517983"/>
    <lineage>
        <taxon>Eukaryota</taxon>
        <taxon>Metazoa</taxon>
        <taxon>Chordata</taxon>
        <taxon>Craniata</taxon>
        <taxon>Vertebrata</taxon>
        <taxon>Euteleostomi</taxon>
        <taxon>Actinopterygii</taxon>
        <taxon>Neopterygii</taxon>
        <taxon>Teleostei</taxon>
        <taxon>Neoteleostei</taxon>
        <taxon>Acanthomorphata</taxon>
        <taxon>Ovalentaria</taxon>
        <taxon>Atherinomorphae</taxon>
        <taxon>Cyprinodontiformes</taxon>
        <taxon>Goodeidae</taxon>
        <taxon>Xenoophorus</taxon>
    </lineage>
</organism>
<evidence type="ECO:0000313" key="2">
    <source>
        <dbReference type="Proteomes" id="UP001434883"/>
    </source>
</evidence>
<proteinExistence type="predicted"/>
<feature type="non-terminal residue" evidence="1">
    <location>
        <position position="1"/>
    </location>
</feature>
<evidence type="ECO:0000313" key="1">
    <source>
        <dbReference type="EMBL" id="MEQ2192572.1"/>
    </source>
</evidence>
<reference evidence="1 2" key="1">
    <citation type="submission" date="2021-06" db="EMBL/GenBank/DDBJ databases">
        <authorList>
            <person name="Palmer J.M."/>
        </authorList>
    </citation>
    <scope>NUCLEOTIDE SEQUENCE [LARGE SCALE GENOMIC DNA]</scope>
    <source>
        <strain evidence="1 2">XC_2019</strain>
        <tissue evidence="1">Muscle</tissue>
    </source>
</reference>
<gene>
    <name evidence="1" type="ORF">XENOCAPTIV_013826</name>
</gene>
<dbReference type="Proteomes" id="UP001434883">
    <property type="component" value="Unassembled WGS sequence"/>
</dbReference>
<accession>A0ABV0Q9U3</accession>
<dbReference type="EMBL" id="JAHRIN010002874">
    <property type="protein sequence ID" value="MEQ2192572.1"/>
    <property type="molecule type" value="Genomic_DNA"/>
</dbReference>